<evidence type="ECO:0000259" key="20">
    <source>
        <dbReference type="PROSITE" id="PS50109"/>
    </source>
</evidence>
<evidence type="ECO:0000256" key="11">
    <source>
        <dbReference type="ARBA" id="ARBA00022840"/>
    </source>
</evidence>
<dbReference type="SMART" id="SM00387">
    <property type="entry name" value="HATPase_c"/>
    <property type="match status" value="1"/>
</dbReference>
<dbReference type="CDD" id="cd16922">
    <property type="entry name" value="HATPase_EvgS-ArcB-TorS-like"/>
    <property type="match status" value="1"/>
</dbReference>
<feature type="domain" description="Histidine kinase" evidence="20">
    <location>
        <begin position="56"/>
        <end position="277"/>
    </location>
</feature>
<dbReference type="InterPro" id="IPR003661">
    <property type="entry name" value="HisK_dim/P_dom"/>
</dbReference>
<evidence type="ECO:0000256" key="16">
    <source>
        <dbReference type="ARBA" id="ARBA00068150"/>
    </source>
</evidence>
<dbReference type="PANTHER" id="PTHR45339">
    <property type="entry name" value="HYBRID SIGNAL TRANSDUCTION HISTIDINE KINASE J"/>
    <property type="match status" value="1"/>
</dbReference>
<keyword evidence="13" id="KW-0902">Two-component regulatory system</keyword>
<organism evidence="23 24">
    <name type="scientific">Candidatus Segetimicrobium genomatis</name>
    <dbReference type="NCBI Taxonomy" id="2569760"/>
    <lineage>
        <taxon>Bacteria</taxon>
        <taxon>Bacillati</taxon>
        <taxon>Candidatus Sysuimicrobiota</taxon>
        <taxon>Candidatus Sysuimicrobiia</taxon>
        <taxon>Candidatus Sysuimicrobiales</taxon>
        <taxon>Candidatus Segetimicrobiaceae</taxon>
        <taxon>Candidatus Segetimicrobium</taxon>
    </lineage>
</organism>
<evidence type="ECO:0000313" key="24">
    <source>
        <dbReference type="Proteomes" id="UP000318834"/>
    </source>
</evidence>
<comment type="subcellular location">
    <subcellularLocation>
        <location evidence="2">Cell membrane</location>
        <topology evidence="2">Multi-pass membrane protein</topology>
    </subcellularLocation>
</comment>
<evidence type="ECO:0000313" key="23">
    <source>
        <dbReference type="EMBL" id="TMI70711.1"/>
    </source>
</evidence>
<keyword evidence="11" id="KW-0067">ATP-binding</keyword>
<keyword evidence="8" id="KW-0812">Transmembrane</keyword>
<sequence>RIQVRLSAAAVKAAADGALVALYEDISDRKAAEAAMREARDLAERVARARSAFLANMSHEIRTPMNAVLGFVELVLDTELAPEQRRALELVRTSSEALLTILNDILDYSKIEAEHLELESIPFDLPKVIHATATLLAVRAREKHLELTVDVPPDVPQVVRGDPTRVRQVLMNLIGNAIKFTDQGEVDVSAGVLQRDSDGAAVQFRVRDTGIGISAEQLGTIFQEFTQADASMTRRYGGTGLGLAISRRLVALMGGELAVTSEVGRGSEFSFALTFPLEAGTQATARAAVSLGGRRLLVVDDNETNRRILRDMLGAEGMAVHEASRADTGMEALRRASRSGTPYDLAILDAQMPDQDGFTLATAIRADRALAETRLLILTSAGQRGDGERCRQLGIQAYLTKPIARADLVEAVGTVLAGTASAPGAADLVTRHSIAESRHALRILLAEDNLVNQQVATAMLLKRGHQVDVVSNGREAVDAVAAEGYDVILMDIQMPEMDGFEATEKIRALPQGRTLPIIALTAHALSGERERCLERGMSGYLAKPFKAHDLFAAVEGRGAQPADTAAAPIPAVDLVAFRRTMEEAGAAEAVDGILETFVATLPQRLEALVTAAAGTEADPLQRAAHAFRSAAGTIGAGSLAALLEDVERAARDGDLAAARDKLERVRGEAQAALDYLRTATKRRPGCLT</sequence>
<dbReference type="SMART" id="SM00448">
    <property type="entry name" value="REC"/>
    <property type="match status" value="2"/>
</dbReference>
<feature type="modified residue" description="4-aspartylphosphate" evidence="19">
    <location>
        <position position="491"/>
    </location>
</feature>
<evidence type="ECO:0000256" key="3">
    <source>
        <dbReference type="ARBA" id="ARBA00006402"/>
    </source>
</evidence>
<keyword evidence="12" id="KW-1133">Transmembrane helix</keyword>
<dbReference type="EMBL" id="VBAP01000138">
    <property type="protein sequence ID" value="TMI70711.1"/>
    <property type="molecule type" value="Genomic_DNA"/>
</dbReference>
<evidence type="ECO:0000256" key="5">
    <source>
        <dbReference type="ARBA" id="ARBA00022475"/>
    </source>
</evidence>
<dbReference type="EC" id="2.7.13.3" evidence="4"/>
<evidence type="ECO:0000256" key="15">
    <source>
        <dbReference type="ARBA" id="ARBA00064003"/>
    </source>
</evidence>
<feature type="domain" description="Response regulatory" evidence="21">
    <location>
        <begin position="295"/>
        <end position="416"/>
    </location>
</feature>
<dbReference type="Pfam" id="PF02518">
    <property type="entry name" value="HATPase_c"/>
    <property type="match status" value="1"/>
</dbReference>
<dbReference type="InterPro" id="IPR036890">
    <property type="entry name" value="HATPase_C_sf"/>
</dbReference>
<evidence type="ECO:0000256" key="10">
    <source>
        <dbReference type="ARBA" id="ARBA00022777"/>
    </source>
</evidence>
<gene>
    <name evidence="23" type="ORF">E6H05_13460</name>
</gene>
<dbReference type="InterPro" id="IPR001789">
    <property type="entry name" value="Sig_transdc_resp-reg_receiver"/>
</dbReference>
<evidence type="ECO:0000256" key="19">
    <source>
        <dbReference type="PROSITE-ProRule" id="PRU00169"/>
    </source>
</evidence>
<dbReference type="Pfam" id="PF01627">
    <property type="entry name" value="Hpt"/>
    <property type="match status" value="1"/>
</dbReference>
<keyword evidence="10" id="KW-0418">Kinase</keyword>
<protein>
    <recommendedName>
        <fullName evidence="17">Circadian input-output histidine kinase CikA</fullName>
        <ecNumber evidence="4">2.7.13.3</ecNumber>
    </recommendedName>
    <alternativeName>
        <fullName evidence="16">Sensory/regulatory protein RpfC</fullName>
    </alternativeName>
</protein>
<feature type="domain" description="HPt" evidence="22">
    <location>
        <begin position="586"/>
        <end position="679"/>
    </location>
</feature>
<evidence type="ECO:0000259" key="21">
    <source>
        <dbReference type="PROSITE" id="PS50110"/>
    </source>
</evidence>
<evidence type="ECO:0000256" key="6">
    <source>
        <dbReference type="ARBA" id="ARBA00022553"/>
    </source>
</evidence>
<keyword evidence="9" id="KW-0547">Nucleotide-binding</keyword>
<keyword evidence="7" id="KW-0808">Transferase</keyword>
<dbReference type="FunFam" id="1.10.287.130:FF:000002">
    <property type="entry name" value="Two-component osmosensing histidine kinase"/>
    <property type="match status" value="1"/>
</dbReference>
<comment type="similarity">
    <text evidence="3">In the N-terminal section; belongs to the phytochrome family.</text>
</comment>
<comment type="catalytic activity">
    <reaction evidence="1">
        <text>ATP + protein L-histidine = ADP + protein N-phospho-L-histidine.</text>
        <dbReference type="EC" id="2.7.13.3"/>
    </reaction>
</comment>
<dbReference type="CDD" id="cd17546">
    <property type="entry name" value="REC_hyHK_CKI1_RcsC-like"/>
    <property type="match status" value="2"/>
</dbReference>
<dbReference type="PROSITE" id="PS50894">
    <property type="entry name" value="HPT"/>
    <property type="match status" value="1"/>
</dbReference>
<evidence type="ECO:0000256" key="2">
    <source>
        <dbReference type="ARBA" id="ARBA00004651"/>
    </source>
</evidence>
<dbReference type="CDD" id="cd00082">
    <property type="entry name" value="HisKA"/>
    <property type="match status" value="1"/>
</dbReference>
<keyword evidence="5" id="KW-1003">Cell membrane</keyword>
<dbReference type="SUPFAM" id="SSF55874">
    <property type="entry name" value="ATPase domain of HSP90 chaperone/DNA topoisomerase II/histidine kinase"/>
    <property type="match status" value="1"/>
</dbReference>
<evidence type="ECO:0000256" key="7">
    <source>
        <dbReference type="ARBA" id="ARBA00022679"/>
    </source>
</evidence>
<dbReference type="Pfam" id="PF00072">
    <property type="entry name" value="Response_reg"/>
    <property type="match status" value="2"/>
</dbReference>
<evidence type="ECO:0000256" key="8">
    <source>
        <dbReference type="ARBA" id="ARBA00022692"/>
    </source>
</evidence>
<evidence type="ECO:0000256" key="9">
    <source>
        <dbReference type="ARBA" id="ARBA00022741"/>
    </source>
</evidence>
<dbReference type="Pfam" id="PF00512">
    <property type="entry name" value="HisKA"/>
    <property type="match status" value="1"/>
</dbReference>
<feature type="modified residue" description="Phosphohistidine" evidence="18">
    <location>
        <position position="625"/>
    </location>
</feature>
<evidence type="ECO:0000256" key="13">
    <source>
        <dbReference type="ARBA" id="ARBA00023012"/>
    </source>
</evidence>
<dbReference type="SMART" id="SM00388">
    <property type="entry name" value="HisKA"/>
    <property type="match status" value="1"/>
</dbReference>
<dbReference type="Gene3D" id="1.10.287.130">
    <property type="match status" value="1"/>
</dbReference>
<dbReference type="GO" id="GO:0000155">
    <property type="term" value="F:phosphorelay sensor kinase activity"/>
    <property type="evidence" value="ECO:0007669"/>
    <property type="project" value="InterPro"/>
</dbReference>
<dbReference type="InterPro" id="IPR036641">
    <property type="entry name" value="HPT_dom_sf"/>
</dbReference>
<feature type="domain" description="Response regulatory" evidence="21">
    <location>
        <begin position="442"/>
        <end position="558"/>
    </location>
</feature>
<proteinExistence type="inferred from homology"/>
<dbReference type="Gene3D" id="3.40.50.2300">
    <property type="match status" value="2"/>
</dbReference>
<dbReference type="InterPro" id="IPR036097">
    <property type="entry name" value="HisK_dim/P_sf"/>
</dbReference>
<dbReference type="InterPro" id="IPR005467">
    <property type="entry name" value="His_kinase_dom"/>
</dbReference>
<feature type="modified residue" description="4-aspartylphosphate" evidence="19">
    <location>
        <position position="349"/>
    </location>
</feature>
<name>A0A537IHD1_9BACT</name>
<dbReference type="FunFam" id="3.30.565.10:FF:000010">
    <property type="entry name" value="Sensor histidine kinase RcsC"/>
    <property type="match status" value="1"/>
</dbReference>
<evidence type="ECO:0000256" key="4">
    <source>
        <dbReference type="ARBA" id="ARBA00012438"/>
    </source>
</evidence>
<dbReference type="InterPro" id="IPR011006">
    <property type="entry name" value="CheY-like_superfamily"/>
</dbReference>
<reference evidence="23 24" key="1">
    <citation type="journal article" date="2019" name="Nat. Microbiol.">
        <title>Mediterranean grassland soil C-N compound turnover is dependent on rainfall and depth, and is mediated by genomically divergent microorganisms.</title>
        <authorList>
            <person name="Diamond S."/>
            <person name="Andeer P.F."/>
            <person name="Li Z."/>
            <person name="Crits-Christoph A."/>
            <person name="Burstein D."/>
            <person name="Anantharaman K."/>
            <person name="Lane K.R."/>
            <person name="Thomas B.C."/>
            <person name="Pan C."/>
            <person name="Northen T.R."/>
            <person name="Banfield J.F."/>
        </authorList>
    </citation>
    <scope>NUCLEOTIDE SEQUENCE [LARGE SCALE GENOMIC DNA]</scope>
    <source>
        <strain evidence="23">NP_8</strain>
    </source>
</reference>
<dbReference type="PRINTS" id="PR00344">
    <property type="entry name" value="BCTRLSENSOR"/>
</dbReference>
<dbReference type="InterPro" id="IPR004358">
    <property type="entry name" value="Sig_transdc_His_kin-like_C"/>
</dbReference>
<accession>A0A537IHD1</accession>
<comment type="subunit">
    <text evidence="15">At low DSF concentrations, interacts with RpfF.</text>
</comment>
<dbReference type="Gene3D" id="3.30.565.10">
    <property type="entry name" value="Histidine kinase-like ATPase, C-terminal domain"/>
    <property type="match status" value="1"/>
</dbReference>
<dbReference type="Gene3D" id="1.20.120.160">
    <property type="entry name" value="HPT domain"/>
    <property type="match status" value="1"/>
</dbReference>
<dbReference type="GO" id="GO:0005524">
    <property type="term" value="F:ATP binding"/>
    <property type="evidence" value="ECO:0007669"/>
    <property type="project" value="UniProtKB-KW"/>
</dbReference>
<dbReference type="Proteomes" id="UP000318834">
    <property type="component" value="Unassembled WGS sequence"/>
</dbReference>
<dbReference type="PROSITE" id="PS50110">
    <property type="entry name" value="RESPONSE_REGULATORY"/>
    <property type="match status" value="2"/>
</dbReference>
<dbReference type="InterPro" id="IPR003594">
    <property type="entry name" value="HATPase_dom"/>
</dbReference>
<dbReference type="PROSITE" id="PS50109">
    <property type="entry name" value="HIS_KIN"/>
    <property type="match status" value="1"/>
</dbReference>
<dbReference type="SUPFAM" id="SSF47384">
    <property type="entry name" value="Homodimeric domain of signal transducing histidine kinase"/>
    <property type="match status" value="1"/>
</dbReference>
<dbReference type="InterPro" id="IPR008207">
    <property type="entry name" value="Sig_transdc_His_kin_Hpt_dom"/>
</dbReference>
<dbReference type="SUPFAM" id="SSF52172">
    <property type="entry name" value="CheY-like"/>
    <property type="match status" value="2"/>
</dbReference>
<evidence type="ECO:0000256" key="18">
    <source>
        <dbReference type="PROSITE-ProRule" id="PRU00110"/>
    </source>
</evidence>
<feature type="non-terminal residue" evidence="23">
    <location>
        <position position="1"/>
    </location>
</feature>
<comment type="caution">
    <text evidence="23">The sequence shown here is derived from an EMBL/GenBank/DDBJ whole genome shotgun (WGS) entry which is preliminary data.</text>
</comment>
<dbReference type="AlphaFoldDB" id="A0A537IHD1"/>
<evidence type="ECO:0000256" key="12">
    <source>
        <dbReference type="ARBA" id="ARBA00022989"/>
    </source>
</evidence>
<dbReference type="GO" id="GO:0005886">
    <property type="term" value="C:plasma membrane"/>
    <property type="evidence" value="ECO:0007669"/>
    <property type="project" value="UniProtKB-SubCell"/>
</dbReference>
<evidence type="ECO:0000256" key="1">
    <source>
        <dbReference type="ARBA" id="ARBA00000085"/>
    </source>
</evidence>
<keyword evidence="6 19" id="KW-0597">Phosphoprotein</keyword>
<evidence type="ECO:0000259" key="22">
    <source>
        <dbReference type="PROSITE" id="PS50894"/>
    </source>
</evidence>
<evidence type="ECO:0000256" key="17">
    <source>
        <dbReference type="ARBA" id="ARBA00074306"/>
    </source>
</evidence>
<dbReference type="PANTHER" id="PTHR45339:SF1">
    <property type="entry name" value="HYBRID SIGNAL TRANSDUCTION HISTIDINE KINASE J"/>
    <property type="match status" value="1"/>
</dbReference>
<evidence type="ECO:0000256" key="14">
    <source>
        <dbReference type="ARBA" id="ARBA00023136"/>
    </source>
</evidence>
<dbReference type="SUPFAM" id="SSF47226">
    <property type="entry name" value="Histidine-containing phosphotransfer domain, HPT domain"/>
    <property type="match status" value="1"/>
</dbReference>
<keyword evidence="14" id="KW-0472">Membrane</keyword>